<sequence length="160" mass="18621">MFPSEHYIPIFLIFNIFFLVSGACGVTPFEQWNQDPEPLKATTTEEPVNVARREEPPFVPIFEDRPRILCGQAMIHALKEQCGERGTYSPYKKRMARDLISITRGIYGPDLTDNLPRRRLRKRFDDYCQVYLRYEPESPLSQCCCLGCTRAYLENFCAEP</sequence>
<dbReference type="SMART" id="SM00078">
    <property type="entry name" value="IlGF"/>
    <property type="match status" value="1"/>
</dbReference>
<evidence type="ECO:0000313" key="6">
    <source>
        <dbReference type="WBParaSite" id="HNAJ_0000916301-mRNA-1"/>
    </source>
</evidence>
<protein>
    <submittedName>
        <fullName evidence="6">IlGF domain-containing protein</fullName>
    </submittedName>
</protein>
<dbReference type="InterPro" id="IPR016179">
    <property type="entry name" value="Insulin-like"/>
</dbReference>
<dbReference type="WBParaSite" id="HNAJ_0000916301-mRNA-1">
    <property type="protein sequence ID" value="HNAJ_0000916301-mRNA-1"/>
    <property type="gene ID" value="HNAJ_0000916301"/>
</dbReference>
<dbReference type="Gene3D" id="1.10.100.10">
    <property type="entry name" value="Insulin-like"/>
    <property type="match status" value="1"/>
</dbReference>
<dbReference type="SUPFAM" id="SSF56994">
    <property type="entry name" value="Insulin-like"/>
    <property type="match status" value="1"/>
</dbReference>
<evidence type="ECO:0000256" key="1">
    <source>
        <dbReference type="ARBA" id="ARBA00009034"/>
    </source>
</evidence>
<keyword evidence="5" id="KW-1185">Reference proteome</keyword>
<dbReference type="InterPro" id="IPR036438">
    <property type="entry name" value="Insulin-like_sf"/>
</dbReference>
<dbReference type="GO" id="GO:0005179">
    <property type="term" value="F:hormone activity"/>
    <property type="evidence" value="ECO:0007669"/>
    <property type="project" value="InterPro"/>
</dbReference>
<evidence type="ECO:0000256" key="2">
    <source>
        <dbReference type="SAM" id="Phobius"/>
    </source>
</evidence>
<feature type="transmembrane region" description="Helical" evidence="2">
    <location>
        <begin position="6"/>
        <end position="26"/>
    </location>
</feature>
<accession>A0A0R3TP05</accession>
<gene>
    <name evidence="4" type="ORF">HNAJ_LOCUS9159</name>
</gene>
<dbReference type="EMBL" id="UZAE01012514">
    <property type="protein sequence ID" value="VDO05491.1"/>
    <property type="molecule type" value="Genomic_DNA"/>
</dbReference>
<evidence type="ECO:0000259" key="3">
    <source>
        <dbReference type="SMART" id="SM00078"/>
    </source>
</evidence>
<keyword evidence="2" id="KW-0472">Membrane</keyword>
<dbReference type="PROSITE" id="PS00262">
    <property type="entry name" value="INSULIN"/>
    <property type="match status" value="1"/>
</dbReference>
<comment type="similarity">
    <text evidence="1">Belongs to the insulin family.</text>
</comment>
<evidence type="ECO:0000313" key="4">
    <source>
        <dbReference type="EMBL" id="VDO05491.1"/>
    </source>
</evidence>
<reference evidence="4 5" key="2">
    <citation type="submission" date="2018-11" db="EMBL/GenBank/DDBJ databases">
        <authorList>
            <consortium name="Pathogen Informatics"/>
        </authorList>
    </citation>
    <scope>NUCLEOTIDE SEQUENCE [LARGE SCALE GENOMIC DNA]</scope>
</reference>
<keyword evidence="2" id="KW-1133">Transmembrane helix</keyword>
<dbReference type="GO" id="GO:0005576">
    <property type="term" value="C:extracellular region"/>
    <property type="evidence" value="ECO:0007669"/>
    <property type="project" value="InterPro"/>
</dbReference>
<organism evidence="6">
    <name type="scientific">Rodentolepis nana</name>
    <name type="common">Dwarf tapeworm</name>
    <name type="synonym">Hymenolepis nana</name>
    <dbReference type="NCBI Taxonomy" id="102285"/>
    <lineage>
        <taxon>Eukaryota</taxon>
        <taxon>Metazoa</taxon>
        <taxon>Spiralia</taxon>
        <taxon>Lophotrochozoa</taxon>
        <taxon>Platyhelminthes</taxon>
        <taxon>Cestoda</taxon>
        <taxon>Eucestoda</taxon>
        <taxon>Cyclophyllidea</taxon>
        <taxon>Hymenolepididae</taxon>
        <taxon>Rodentolepis</taxon>
    </lineage>
</organism>
<evidence type="ECO:0000313" key="5">
    <source>
        <dbReference type="Proteomes" id="UP000278807"/>
    </source>
</evidence>
<dbReference type="InterPro" id="IPR022353">
    <property type="entry name" value="Insulin_CS"/>
</dbReference>
<name>A0A0R3TP05_RODNA</name>
<dbReference type="AlphaFoldDB" id="A0A0R3TP05"/>
<feature type="domain" description="Insulin-like" evidence="3">
    <location>
        <begin position="67"/>
        <end position="157"/>
    </location>
</feature>
<dbReference type="Proteomes" id="UP000278807">
    <property type="component" value="Unassembled WGS sequence"/>
</dbReference>
<keyword evidence="2" id="KW-0812">Transmembrane</keyword>
<proteinExistence type="inferred from homology"/>
<reference evidence="6" key="1">
    <citation type="submission" date="2017-02" db="UniProtKB">
        <authorList>
            <consortium name="WormBaseParasite"/>
        </authorList>
    </citation>
    <scope>IDENTIFICATION</scope>
</reference>
<dbReference type="OrthoDB" id="6228922at2759"/>